<evidence type="ECO:0000313" key="3">
    <source>
        <dbReference type="EMBL" id="THH17010.1"/>
    </source>
</evidence>
<dbReference type="PANTHER" id="PTHR35192:SF2">
    <property type="entry name" value="APPLE DOMAIN-CONTAINING PROTEIN"/>
    <property type="match status" value="1"/>
</dbReference>
<dbReference type="InterPro" id="IPR038955">
    <property type="entry name" value="PriA/CPL1_fungi"/>
</dbReference>
<dbReference type="Pfam" id="PF21671">
    <property type="entry name" value="CPL1-like"/>
    <property type="match status" value="1"/>
</dbReference>
<sequence length="299" mass="31313">MTVIPRVVAVFAVLASALPLAVATNCGSGEFWYENKSCCVKQGTPQNTGTPPSGKACPSSGNWYWSSDKSCCLPSSEPPSGNPSPTCPSSHSWSDSDSVCNSNTPRGSTSSSDCSSDEFWYSAKSCCLPHGGVPNPPSPPKGSECPSSGWYWGNDQGCCVPHHPPTNNPAPQCPSGWEWISGIYKCQPSPSQPSQPPSTPSGVHHNYKKQHKARASALCPTGLDACPIVNASRLTSDYECLDTTQELESCGGCLSTGAGQDCTAIQGAWNVGCAQGSCAIYNCMTGYRLSADHKTCIAA</sequence>
<dbReference type="OrthoDB" id="439917at2759"/>
<feature type="signal peptide" evidence="1">
    <location>
        <begin position="1"/>
        <end position="23"/>
    </location>
</feature>
<evidence type="ECO:0000256" key="1">
    <source>
        <dbReference type="SAM" id="SignalP"/>
    </source>
</evidence>
<evidence type="ECO:0000313" key="4">
    <source>
        <dbReference type="Proteomes" id="UP000310158"/>
    </source>
</evidence>
<organism evidence="3 4">
    <name type="scientific">Bondarzewia mesenterica</name>
    <dbReference type="NCBI Taxonomy" id="1095465"/>
    <lineage>
        <taxon>Eukaryota</taxon>
        <taxon>Fungi</taxon>
        <taxon>Dikarya</taxon>
        <taxon>Basidiomycota</taxon>
        <taxon>Agaricomycotina</taxon>
        <taxon>Agaricomycetes</taxon>
        <taxon>Russulales</taxon>
        <taxon>Bondarzewiaceae</taxon>
        <taxon>Bondarzewia</taxon>
    </lineage>
</organism>
<keyword evidence="1" id="KW-0732">Signal</keyword>
<gene>
    <name evidence="3" type="ORF">EW146_g3729</name>
</gene>
<evidence type="ECO:0000259" key="2">
    <source>
        <dbReference type="Pfam" id="PF21671"/>
    </source>
</evidence>
<dbReference type="PANTHER" id="PTHR35192">
    <property type="entry name" value="PROTEIN, PUTATIVE-RELATED"/>
    <property type="match status" value="1"/>
</dbReference>
<proteinExistence type="predicted"/>
<comment type="caution">
    <text evidence="3">The sequence shown here is derived from an EMBL/GenBank/DDBJ whole genome shotgun (WGS) entry which is preliminary data.</text>
</comment>
<dbReference type="InterPro" id="IPR048661">
    <property type="entry name" value="CPL1-like"/>
</dbReference>
<feature type="domain" description="Protein CPL1-like" evidence="2">
    <location>
        <begin position="238"/>
        <end position="297"/>
    </location>
</feature>
<protein>
    <recommendedName>
        <fullName evidence="2">Protein CPL1-like domain-containing protein</fullName>
    </recommendedName>
</protein>
<keyword evidence="4" id="KW-1185">Reference proteome</keyword>
<accession>A0A4S4M2I0</accession>
<dbReference type="AlphaFoldDB" id="A0A4S4M2I0"/>
<feature type="chain" id="PRO_5020752060" description="Protein CPL1-like domain-containing protein" evidence="1">
    <location>
        <begin position="24"/>
        <end position="299"/>
    </location>
</feature>
<reference evidence="3 4" key="1">
    <citation type="submission" date="2019-02" db="EMBL/GenBank/DDBJ databases">
        <title>Genome sequencing of the rare red list fungi Bondarzewia mesenterica.</title>
        <authorList>
            <person name="Buettner E."/>
            <person name="Kellner H."/>
        </authorList>
    </citation>
    <scope>NUCLEOTIDE SEQUENCE [LARGE SCALE GENOMIC DNA]</scope>
    <source>
        <strain evidence="3 4">DSM 108281</strain>
    </source>
</reference>
<dbReference type="EMBL" id="SGPL01000131">
    <property type="protein sequence ID" value="THH17010.1"/>
    <property type="molecule type" value="Genomic_DNA"/>
</dbReference>
<dbReference type="Proteomes" id="UP000310158">
    <property type="component" value="Unassembled WGS sequence"/>
</dbReference>
<name>A0A4S4M2I0_9AGAM</name>